<dbReference type="AlphaFoldDB" id="A0AAI8YTF7"/>
<dbReference type="PANTHER" id="PTHR47197">
    <property type="entry name" value="PROTEIN NIRF"/>
    <property type="match status" value="1"/>
</dbReference>
<dbReference type="InterPro" id="IPR015943">
    <property type="entry name" value="WD40/YVTN_repeat-like_dom_sf"/>
</dbReference>
<dbReference type="EMBL" id="CAVMBE010000006">
    <property type="protein sequence ID" value="CAK3851230.1"/>
    <property type="molecule type" value="Genomic_DNA"/>
</dbReference>
<evidence type="ECO:0000313" key="2">
    <source>
        <dbReference type="EMBL" id="CAK3851230.1"/>
    </source>
</evidence>
<reference evidence="2" key="1">
    <citation type="submission" date="2023-11" db="EMBL/GenBank/DDBJ databases">
        <authorList>
            <person name="Alioto T."/>
            <person name="Alioto T."/>
            <person name="Gomez Garrido J."/>
        </authorList>
    </citation>
    <scope>NUCLEOTIDE SEQUENCE</scope>
</reference>
<gene>
    <name evidence="2" type="ORF">LECACI_7A001662</name>
</gene>
<feature type="signal peptide" evidence="1">
    <location>
        <begin position="1"/>
        <end position="27"/>
    </location>
</feature>
<sequence length="357" mass="37542">MAMYTFKPLQSATVIALLLSLLANAVSLPGCQGNPSAQKTLDNVKIATVDVPARPFGVTYFSPTIAFVAFYNGNVSTVGVLDTQYLTPKLVHQIPLPARYLKFGGSGIALTKNHRYLLVTAGIDTFLVDSIKAATGHSDAVVAVLNNTVPNSGQAVEVTALGDYAFVSQESSVGQASNGAGSIEVFKIPHRSNSSRDMPIVEPIGAISLGSAVVGSALSKDNRYLYVTREGMANKTALNGTLSVLDVETLKRNPSRSLLATIPAGCEPVRVAVHPDGKTVWVTVRGANSLIAFVTDKILSDPDHALLAVVEAGENPVGLAFAHNGKRILTADSSRFNVSHITGLTVFDTDAALRGDE</sequence>
<dbReference type="SUPFAM" id="SSF50969">
    <property type="entry name" value="YVTN repeat-like/Quinoprotein amine dehydrogenase"/>
    <property type="match status" value="1"/>
</dbReference>
<dbReference type="PANTHER" id="PTHR47197:SF3">
    <property type="entry name" value="DIHYDRO-HEME D1 DEHYDROGENASE"/>
    <property type="match status" value="1"/>
</dbReference>
<protein>
    <submittedName>
        <fullName evidence="2">37s ribosomal rsm22</fullName>
    </submittedName>
</protein>
<dbReference type="Proteomes" id="UP001296104">
    <property type="component" value="Unassembled WGS sequence"/>
</dbReference>
<feature type="chain" id="PRO_5042520636" evidence="1">
    <location>
        <begin position="28"/>
        <end position="357"/>
    </location>
</feature>
<dbReference type="InterPro" id="IPR011044">
    <property type="entry name" value="Quino_amine_DH_bsu"/>
</dbReference>
<evidence type="ECO:0000256" key="1">
    <source>
        <dbReference type="SAM" id="SignalP"/>
    </source>
</evidence>
<proteinExistence type="predicted"/>
<evidence type="ECO:0000313" key="3">
    <source>
        <dbReference type="Proteomes" id="UP001296104"/>
    </source>
</evidence>
<keyword evidence="3" id="KW-1185">Reference proteome</keyword>
<name>A0AAI8YTF7_9PEZI</name>
<comment type="caution">
    <text evidence="2">The sequence shown here is derived from an EMBL/GenBank/DDBJ whole genome shotgun (WGS) entry which is preliminary data.</text>
</comment>
<organism evidence="2 3">
    <name type="scientific">Lecanosticta acicola</name>
    <dbReference type="NCBI Taxonomy" id="111012"/>
    <lineage>
        <taxon>Eukaryota</taxon>
        <taxon>Fungi</taxon>
        <taxon>Dikarya</taxon>
        <taxon>Ascomycota</taxon>
        <taxon>Pezizomycotina</taxon>
        <taxon>Dothideomycetes</taxon>
        <taxon>Dothideomycetidae</taxon>
        <taxon>Mycosphaerellales</taxon>
        <taxon>Mycosphaerellaceae</taxon>
        <taxon>Lecanosticta</taxon>
    </lineage>
</organism>
<accession>A0AAI8YTF7</accession>
<keyword evidence="1" id="KW-0732">Signal</keyword>
<dbReference type="InterPro" id="IPR051200">
    <property type="entry name" value="Host-pathogen_enzymatic-act"/>
</dbReference>
<dbReference type="Gene3D" id="2.130.10.10">
    <property type="entry name" value="YVTN repeat-like/Quinoprotein amine dehydrogenase"/>
    <property type="match status" value="2"/>
</dbReference>